<protein>
    <recommendedName>
        <fullName evidence="4">F-box domain-containing protein</fullName>
    </recommendedName>
</protein>
<evidence type="ECO:0000313" key="1">
    <source>
        <dbReference type="EMBL" id="KAJ7732033.1"/>
    </source>
</evidence>
<proteinExistence type="predicted"/>
<comment type="caution">
    <text evidence="2">The sequence shown here is derived from an EMBL/GenBank/DDBJ whole genome shotgun (WGS) entry which is preliminary data.</text>
</comment>
<dbReference type="Gene3D" id="3.80.10.10">
    <property type="entry name" value="Ribonuclease Inhibitor"/>
    <property type="match status" value="1"/>
</dbReference>
<dbReference type="Proteomes" id="UP001215598">
    <property type="component" value="Unassembled WGS sequence"/>
</dbReference>
<reference evidence="2" key="1">
    <citation type="submission" date="2023-03" db="EMBL/GenBank/DDBJ databases">
        <title>Massive genome expansion in bonnet fungi (Mycena s.s.) driven by repeated elements and novel gene families across ecological guilds.</title>
        <authorList>
            <consortium name="Lawrence Berkeley National Laboratory"/>
            <person name="Harder C.B."/>
            <person name="Miyauchi S."/>
            <person name="Viragh M."/>
            <person name="Kuo A."/>
            <person name="Thoen E."/>
            <person name="Andreopoulos B."/>
            <person name="Lu D."/>
            <person name="Skrede I."/>
            <person name="Drula E."/>
            <person name="Henrissat B."/>
            <person name="Morin E."/>
            <person name="Kohler A."/>
            <person name="Barry K."/>
            <person name="LaButti K."/>
            <person name="Morin E."/>
            <person name="Salamov A."/>
            <person name="Lipzen A."/>
            <person name="Mereny Z."/>
            <person name="Hegedus B."/>
            <person name="Baldrian P."/>
            <person name="Stursova M."/>
            <person name="Weitz H."/>
            <person name="Taylor A."/>
            <person name="Grigoriev I.V."/>
            <person name="Nagy L.G."/>
            <person name="Martin F."/>
            <person name="Kauserud H."/>
        </authorList>
    </citation>
    <scope>NUCLEOTIDE SEQUENCE</scope>
    <source>
        <strain evidence="2">CBHHK182m</strain>
    </source>
</reference>
<evidence type="ECO:0008006" key="4">
    <source>
        <dbReference type="Google" id="ProtNLM"/>
    </source>
</evidence>
<keyword evidence="3" id="KW-1185">Reference proteome</keyword>
<gene>
    <name evidence="1" type="ORF">B0H16DRAFT_1770730</name>
    <name evidence="2" type="ORF">B0H16DRAFT_1861229</name>
</gene>
<sequence>MHRALQIPEILRLICLQISALRENPLRNELSKEQSRQLALLARTCTTFSAPALHALWEFQNTIFHLLDCMPPGIWQKDRVPLLLAPGITNIALGTFRSVPNLMVLGTLTARCPSLSQVRLVQDGGSGTQHSEAVSSFVRGLTHIQDLTVQGIDKAAWEHLANLSSLHSLVVTTPNFGAVSSATEYIEPRFMALECLMLKLASFQTVMASIGTSARRPPNSYSSLRQIYFNVSPPTPASSLMQIYLALRKHLPPSTLEILDLDCSSQPVPQGPPATITTIQPLFYFTNLASVCLHVPTGMDLDDDAVLSMARAWPNLASLTLSCTSPPQTPPAFPVRTTLLSLLYLAENCSELGWLEMTVNASVIPPIDDRYRHTLQHSLYHWEIGDSRIISPVGVGRFLSGLFSNLYDVGTDEMQEAAHNPGVAESQKQLWDEVGSALSAFSDVREEERMRMSCTCK</sequence>
<dbReference type="EMBL" id="JARKIB010000148">
    <property type="protein sequence ID" value="KAJ7732033.1"/>
    <property type="molecule type" value="Genomic_DNA"/>
</dbReference>
<evidence type="ECO:0000313" key="3">
    <source>
        <dbReference type="Proteomes" id="UP001215598"/>
    </source>
</evidence>
<dbReference type="EMBL" id="JARKIB010000095">
    <property type="protein sequence ID" value="KAJ7742275.1"/>
    <property type="molecule type" value="Genomic_DNA"/>
</dbReference>
<organism evidence="2 3">
    <name type="scientific">Mycena metata</name>
    <dbReference type="NCBI Taxonomy" id="1033252"/>
    <lineage>
        <taxon>Eukaryota</taxon>
        <taxon>Fungi</taxon>
        <taxon>Dikarya</taxon>
        <taxon>Basidiomycota</taxon>
        <taxon>Agaricomycotina</taxon>
        <taxon>Agaricomycetes</taxon>
        <taxon>Agaricomycetidae</taxon>
        <taxon>Agaricales</taxon>
        <taxon>Marasmiineae</taxon>
        <taxon>Mycenaceae</taxon>
        <taxon>Mycena</taxon>
    </lineage>
</organism>
<accession>A0AAD7IG13</accession>
<dbReference type="AlphaFoldDB" id="A0AAD7IG13"/>
<name>A0AAD7IG13_9AGAR</name>
<evidence type="ECO:0000313" key="2">
    <source>
        <dbReference type="EMBL" id="KAJ7742275.1"/>
    </source>
</evidence>
<dbReference type="InterPro" id="IPR032675">
    <property type="entry name" value="LRR_dom_sf"/>
</dbReference>